<proteinExistence type="predicted"/>
<dbReference type="CDD" id="cd06225">
    <property type="entry name" value="HAMP"/>
    <property type="match status" value="1"/>
</dbReference>
<evidence type="ECO:0000259" key="4">
    <source>
        <dbReference type="PROSITE" id="PS50887"/>
    </source>
</evidence>
<dbReference type="PANTHER" id="PTHR33121">
    <property type="entry name" value="CYCLIC DI-GMP PHOSPHODIESTERASE PDEF"/>
    <property type="match status" value="1"/>
</dbReference>
<dbReference type="Pfam" id="PF00672">
    <property type="entry name" value="HAMP"/>
    <property type="match status" value="1"/>
</dbReference>
<dbReference type="Gene3D" id="3.30.70.270">
    <property type="match status" value="1"/>
</dbReference>
<dbReference type="PANTHER" id="PTHR33121:SF71">
    <property type="entry name" value="OXYGEN SENSOR PROTEIN DOSP"/>
    <property type="match status" value="1"/>
</dbReference>
<keyword evidence="1" id="KW-0812">Transmembrane</keyword>
<dbReference type="InterPro" id="IPR035919">
    <property type="entry name" value="EAL_sf"/>
</dbReference>
<dbReference type="Proteomes" id="UP000032352">
    <property type="component" value="Chromosome"/>
</dbReference>
<dbReference type="PROSITE" id="PS50883">
    <property type="entry name" value="EAL"/>
    <property type="match status" value="1"/>
</dbReference>
<evidence type="ECO:0000259" key="2">
    <source>
        <dbReference type="PROSITE" id="PS50883"/>
    </source>
</evidence>
<dbReference type="InterPro" id="IPR043128">
    <property type="entry name" value="Rev_trsase/Diguanyl_cyclase"/>
</dbReference>
<name>A0AAE9Z4G9_9GAMM</name>
<dbReference type="SUPFAM" id="SSF158472">
    <property type="entry name" value="HAMP domain-like"/>
    <property type="match status" value="1"/>
</dbReference>
<dbReference type="GO" id="GO:0071111">
    <property type="term" value="F:cyclic-guanylate-specific phosphodiesterase activity"/>
    <property type="evidence" value="ECO:0007669"/>
    <property type="project" value="InterPro"/>
</dbReference>
<dbReference type="Gene3D" id="3.20.20.450">
    <property type="entry name" value="EAL domain"/>
    <property type="match status" value="1"/>
</dbReference>
<dbReference type="InterPro" id="IPR050706">
    <property type="entry name" value="Cyclic-di-GMP_PDE-like"/>
</dbReference>
<dbReference type="Gene3D" id="6.10.340.10">
    <property type="match status" value="1"/>
</dbReference>
<dbReference type="CDD" id="cd01949">
    <property type="entry name" value="GGDEF"/>
    <property type="match status" value="1"/>
</dbReference>
<organism evidence="5 6">
    <name type="scientific">Thalassomonas viridans</name>
    <dbReference type="NCBI Taxonomy" id="137584"/>
    <lineage>
        <taxon>Bacteria</taxon>
        <taxon>Pseudomonadati</taxon>
        <taxon>Pseudomonadota</taxon>
        <taxon>Gammaproteobacteria</taxon>
        <taxon>Alteromonadales</taxon>
        <taxon>Colwelliaceae</taxon>
        <taxon>Thalassomonas</taxon>
    </lineage>
</organism>
<dbReference type="Pfam" id="PF00563">
    <property type="entry name" value="EAL"/>
    <property type="match status" value="1"/>
</dbReference>
<dbReference type="KEGG" id="tvd:SG34_002915"/>
<feature type="domain" description="GGDEF" evidence="4">
    <location>
        <begin position="375"/>
        <end position="505"/>
    </location>
</feature>
<dbReference type="SUPFAM" id="SSF55073">
    <property type="entry name" value="Nucleotide cyclase"/>
    <property type="match status" value="1"/>
</dbReference>
<keyword evidence="1" id="KW-1133">Transmembrane helix</keyword>
<dbReference type="AlphaFoldDB" id="A0AAE9Z4G9"/>
<dbReference type="GO" id="GO:0016020">
    <property type="term" value="C:membrane"/>
    <property type="evidence" value="ECO:0007669"/>
    <property type="project" value="InterPro"/>
</dbReference>
<dbReference type="CDD" id="cd01948">
    <property type="entry name" value="EAL"/>
    <property type="match status" value="1"/>
</dbReference>
<keyword evidence="6" id="KW-1185">Reference proteome</keyword>
<reference evidence="5 6" key="2">
    <citation type="journal article" date="2022" name="Mar. Drugs">
        <title>Bioassay-Guided Fractionation Leads to the Detection of Cholic Acid Generated by the Rare Thalassomonas sp.</title>
        <authorList>
            <person name="Pheiffer F."/>
            <person name="Schneider Y.K."/>
            <person name="Hansen E.H."/>
            <person name="Andersen J.H."/>
            <person name="Isaksson J."/>
            <person name="Busche T."/>
            <person name="R C."/>
            <person name="Kalinowski J."/>
            <person name="Zyl L.V."/>
            <person name="Trindade M."/>
        </authorList>
    </citation>
    <scope>NUCLEOTIDE SEQUENCE [LARGE SCALE GENOMIC DNA]</scope>
    <source>
        <strain evidence="5 6">XOM25</strain>
    </source>
</reference>
<dbReference type="PROSITE" id="PS50885">
    <property type="entry name" value="HAMP"/>
    <property type="match status" value="1"/>
</dbReference>
<reference evidence="5 6" key="1">
    <citation type="journal article" date="2015" name="Genome Announc.">
        <title>Draft Genome Sequences of Marine Isolates of Thalassomonas viridans and Thalassomonas actiniarum.</title>
        <authorList>
            <person name="Olonade I."/>
            <person name="van Zyl L.J."/>
            <person name="Trindade M."/>
        </authorList>
    </citation>
    <scope>NUCLEOTIDE SEQUENCE [LARGE SCALE GENOMIC DNA]</scope>
    <source>
        <strain evidence="5 6">XOM25</strain>
    </source>
</reference>
<dbReference type="GO" id="GO:0007165">
    <property type="term" value="P:signal transduction"/>
    <property type="evidence" value="ECO:0007669"/>
    <property type="project" value="InterPro"/>
</dbReference>
<evidence type="ECO:0000313" key="6">
    <source>
        <dbReference type="Proteomes" id="UP000032352"/>
    </source>
</evidence>
<dbReference type="InterPro" id="IPR000160">
    <property type="entry name" value="GGDEF_dom"/>
</dbReference>
<dbReference type="EMBL" id="CP059733">
    <property type="protein sequence ID" value="WDE05899.1"/>
    <property type="molecule type" value="Genomic_DNA"/>
</dbReference>
<evidence type="ECO:0000259" key="3">
    <source>
        <dbReference type="PROSITE" id="PS50885"/>
    </source>
</evidence>
<dbReference type="Pfam" id="PF00990">
    <property type="entry name" value="GGDEF"/>
    <property type="match status" value="1"/>
</dbReference>
<keyword evidence="1" id="KW-0472">Membrane</keyword>
<dbReference type="PROSITE" id="PS50887">
    <property type="entry name" value="GGDEF"/>
    <property type="match status" value="1"/>
</dbReference>
<dbReference type="RefSeq" id="WP_044838221.1">
    <property type="nucleotide sequence ID" value="NZ_CP059733.1"/>
</dbReference>
<sequence>MKSLQNKIFLFFVLLLLVVQAIALSTLIAGKNSQEELQIDNRLMTAKTIFTELFVSRSEYLAAFAETAAKDYGIKEVFHDDTRSLLVAMNNHRKRINADIAMAIAADNRITGQLVVSLDKGGQPKVRQGVEKGELFRHSDWLDSQQQSHLYLLDNAVYQLSLSPLTVGAKTIGWLAFGFEIDQRLAMEFMGITGLATDFILKEGEHWRMVASSNPSADLIFARGIVQGNTPDTYIGVGHLITDLDEQIFGVAMYGLRADFVEVLQKQWWQLLMLAVITLLLSLAGAYLIAGSITKPITRLVEQVKIVASGDYHQTIKLDDQNELGQLADEFNVMQSAILSREQAITHRANHDPLTDLPNRNVLKLALNHLTKHQMNFALLHLNISRLKDVNDALGHDVGDRVIKETARRLLQLKDFQVICHLGADEFVLVLELTPDMMLDSVLNKVELALEPNFDYQGISLQLQARIGIALSPEHSSDTKTLLQMADTALHYTRKARQAVQIYHADLDVNSVERLSLINDLKKAISCGQLEVFYQPKINLQSNEVTHVEALVRWQHPKLGMVPPDNFIYIAEQTGQINALTQWVFSTALAQYKSWCALGITLNIAVNISAENLKDPDFYAFVCQALTSYQVPAEKITLEVTESAVVDDPEAAIALLSKFKGQGMRISIDDYGTGYSSLAQLKQLPVHELKIDKSFVQKLKDDEDDQIIVRSTIELAHNMGLSVVAEGIEDDYAKCWLAEHKCELGQGYFISRPKPALELTSWLQEQKIIAGEKEVL</sequence>
<feature type="transmembrane region" description="Helical" evidence="1">
    <location>
        <begin position="268"/>
        <end position="290"/>
    </location>
</feature>
<dbReference type="InterPro" id="IPR029787">
    <property type="entry name" value="Nucleotide_cyclase"/>
</dbReference>
<feature type="domain" description="EAL" evidence="2">
    <location>
        <begin position="514"/>
        <end position="767"/>
    </location>
</feature>
<dbReference type="InterPro" id="IPR001633">
    <property type="entry name" value="EAL_dom"/>
</dbReference>
<accession>A0AAE9Z4G9</accession>
<gene>
    <name evidence="5" type="ORF">SG34_002915</name>
</gene>
<protein>
    <submittedName>
        <fullName evidence="5">EAL domain-containing protein</fullName>
    </submittedName>
</protein>
<evidence type="ECO:0000256" key="1">
    <source>
        <dbReference type="SAM" id="Phobius"/>
    </source>
</evidence>
<dbReference type="SUPFAM" id="SSF141868">
    <property type="entry name" value="EAL domain-like"/>
    <property type="match status" value="1"/>
</dbReference>
<dbReference type="SMART" id="SM00304">
    <property type="entry name" value="HAMP"/>
    <property type="match status" value="1"/>
</dbReference>
<dbReference type="SMART" id="SM00267">
    <property type="entry name" value="GGDEF"/>
    <property type="match status" value="1"/>
</dbReference>
<dbReference type="NCBIfam" id="TIGR00254">
    <property type="entry name" value="GGDEF"/>
    <property type="match status" value="1"/>
</dbReference>
<dbReference type="InterPro" id="IPR003660">
    <property type="entry name" value="HAMP_dom"/>
</dbReference>
<evidence type="ECO:0000313" key="5">
    <source>
        <dbReference type="EMBL" id="WDE05899.1"/>
    </source>
</evidence>
<feature type="domain" description="HAMP" evidence="3">
    <location>
        <begin position="291"/>
        <end position="343"/>
    </location>
</feature>
<dbReference type="SMART" id="SM00052">
    <property type="entry name" value="EAL"/>
    <property type="match status" value="1"/>
</dbReference>